<evidence type="ECO:0008006" key="3">
    <source>
        <dbReference type="Google" id="ProtNLM"/>
    </source>
</evidence>
<protein>
    <recommendedName>
        <fullName evidence="3">DUF2769 domain-containing protein</fullName>
    </recommendedName>
</protein>
<organism evidence="2">
    <name type="scientific">marine sediment metagenome</name>
    <dbReference type="NCBI Taxonomy" id="412755"/>
    <lineage>
        <taxon>unclassified sequences</taxon>
        <taxon>metagenomes</taxon>
        <taxon>ecological metagenomes</taxon>
    </lineage>
</organism>
<evidence type="ECO:0000313" key="2">
    <source>
        <dbReference type="EMBL" id="GAG87937.1"/>
    </source>
</evidence>
<dbReference type="AlphaFoldDB" id="X1C3J6"/>
<dbReference type="Pfam" id="PF10967">
    <property type="entry name" value="DUF2769"/>
    <property type="match status" value="1"/>
</dbReference>
<accession>X1C3J6</accession>
<sequence length="73" mass="8110">MKVADTKENLMKCICMKCPTHNKCMKDKMEGLFCARGKTTCELEKNGCLCGECPVASENDLEGMYYCEKGAAE</sequence>
<comment type="caution">
    <text evidence="2">The sequence shown here is derived from an EMBL/GenBank/DDBJ whole genome shotgun (WGS) entry which is preliminary data.</text>
</comment>
<dbReference type="EMBL" id="BART01001245">
    <property type="protein sequence ID" value="GAG65243.1"/>
    <property type="molecule type" value="Genomic_DNA"/>
</dbReference>
<dbReference type="InterPro" id="IPR020075">
    <property type="entry name" value="Uncharacterised_AF2234"/>
</dbReference>
<name>X1C3J6_9ZZZZ</name>
<dbReference type="EMBL" id="BART01015714">
    <property type="protein sequence ID" value="GAG87937.1"/>
    <property type="molecule type" value="Genomic_DNA"/>
</dbReference>
<gene>
    <name evidence="1" type="ORF">S01H4_04595</name>
    <name evidence="2" type="ORF">S01H4_30443</name>
</gene>
<proteinExistence type="predicted"/>
<reference evidence="2" key="1">
    <citation type="journal article" date="2014" name="Front. Microbiol.">
        <title>High frequency of phylogenetically diverse reductive dehalogenase-homologous genes in deep subseafloor sedimentary metagenomes.</title>
        <authorList>
            <person name="Kawai M."/>
            <person name="Futagami T."/>
            <person name="Toyoda A."/>
            <person name="Takaki Y."/>
            <person name="Nishi S."/>
            <person name="Hori S."/>
            <person name="Arai W."/>
            <person name="Tsubouchi T."/>
            <person name="Morono Y."/>
            <person name="Uchiyama I."/>
            <person name="Ito T."/>
            <person name="Fujiyama A."/>
            <person name="Inagaki F."/>
            <person name="Takami H."/>
        </authorList>
    </citation>
    <scope>NUCLEOTIDE SEQUENCE</scope>
    <source>
        <strain evidence="2">Expedition CK06-06</strain>
    </source>
</reference>
<evidence type="ECO:0000313" key="1">
    <source>
        <dbReference type="EMBL" id="GAG65243.1"/>
    </source>
</evidence>